<evidence type="ECO:0000313" key="1">
    <source>
        <dbReference type="EMBL" id="CAA9356648.1"/>
    </source>
</evidence>
<gene>
    <name evidence="1" type="ORF">AVDCRST_MAG94-3102</name>
</gene>
<organism evidence="1">
    <name type="scientific">uncultured Leptolyngbya sp</name>
    <dbReference type="NCBI Taxonomy" id="332963"/>
    <lineage>
        <taxon>Bacteria</taxon>
        <taxon>Bacillati</taxon>
        <taxon>Cyanobacteriota</taxon>
        <taxon>Cyanophyceae</taxon>
        <taxon>Leptolyngbyales</taxon>
        <taxon>Leptolyngbyaceae</taxon>
        <taxon>Leptolyngbya group</taxon>
        <taxon>Leptolyngbya</taxon>
        <taxon>environmental samples</taxon>
    </lineage>
</organism>
<reference evidence="1" key="1">
    <citation type="submission" date="2020-02" db="EMBL/GenBank/DDBJ databases">
        <authorList>
            <person name="Meier V. D."/>
        </authorList>
    </citation>
    <scope>NUCLEOTIDE SEQUENCE</scope>
    <source>
        <strain evidence="1">AVDCRST_MAG94</strain>
    </source>
</reference>
<accession>A0A6J4MG43</accession>
<protein>
    <submittedName>
        <fullName evidence="1">Uncharacterized protein</fullName>
    </submittedName>
</protein>
<proteinExistence type="predicted"/>
<dbReference type="EMBL" id="CADCTY010001093">
    <property type="protein sequence ID" value="CAA9356648.1"/>
    <property type="molecule type" value="Genomic_DNA"/>
</dbReference>
<feature type="non-terminal residue" evidence="1">
    <location>
        <position position="48"/>
    </location>
</feature>
<feature type="non-terminal residue" evidence="1">
    <location>
        <position position="1"/>
    </location>
</feature>
<dbReference type="AlphaFoldDB" id="A0A6J4MG43"/>
<sequence>GRYGRGSCDCSDEGRRSTHSARQMGACRHSTHPDTVAGCLCVRGVLSL</sequence>
<name>A0A6J4MG43_9CYAN</name>